<dbReference type="SUPFAM" id="SSF159659">
    <property type="entry name" value="Cgl1923-like"/>
    <property type="match status" value="1"/>
</dbReference>
<evidence type="ECO:0000313" key="4">
    <source>
        <dbReference type="Proteomes" id="UP000256877"/>
    </source>
</evidence>
<evidence type="ECO:0000313" key="3">
    <source>
        <dbReference type="EMBL" id="RFA97504.1"/>
    </source>
</evidence>
<dbReference type="Proteomes" id="UP000257123">
    <property type="component" value="Unassembled WGS sequence"/>
</dbReference>
<dbReference type="InterPro" id="IPR019151">
    <property type="entry name" value="Proteasome_assmbl_chaperone_2"/>
</dbReference>
<dbReference type="InterPro" id="IPR038389">
    <property type="entry name" value="PSMG2_sf"/>
</dbReference>
<name>A0A371R1L7_9CREN</name>
<dbReference type="Pfam" id="PF09754">
    <property type="entry name" value="PAC2"/>
    <property type="match status" value="1"/>
</dbReference>
<proteinExistence type="predicted"/>
<dbReference type="GO" id="GO:0016874">
    <property type="term" value="F:ligase activity"/>
    <property type="evidence" value="ECO:0007669"/>
    <property type="project" value="UniProtKB-KW"/>
</dbReference>
<reference evidence="4 5" key="1">
    <citation type="submission" date="2017-07" db="EMBL/GenBank/DDBJ databases">
        <title>Draft genome sequence of aerobic hyperthermophilic archaea, Pyrobaculum aerophilum YKB31 and YKB32.</title>
        <authorList>
            <person name="Mochizuki T."/>
            <person name="Berliner A.J."/>
            <person name="Yoshida-Takashima Y."/>
            <person name="Takaki Y."/>
            <person name="Nunoura T."/>
            <person name="Takai K."/>
        </authorList>
    </citation>
    <scope>NUCLEOTIDE SEQUENCE [LARGE SCALE GENOMIC DNA]</scope>
    <source>
        <strain evidence="2 5">YKB31</strain>
        <strain evidence="3 4">YKB32</strain>
    </source>
</reference>
<dbReference type="EMBL" id="NMUF01000026">
    <property type="protein sequence ID" value="RFA97504.1"/>
    <property type="molecule type" value="Genomic_DNA"/>
</dbReference>
<organism evidence="2 5">
    <name type="scientific">Pyrobaculum aerophilum</name>
    <dbReference type="NCBI Taxonomy" id="13773"/>
    <lineage>
        <taxon>Archaea</taxon>
        <taxon>Thermoproteota</taxon>
        <taxon>Thermoprotei</taxon>
        <taxon>Thermoproteales</taxon>
        <taxon>Thermoproteaceae</taxon>
        <taxon>Pyrobaculum</taxon>
    </lineage>
</organism>
<keyword evidence="2" id="KW-0436">Ligase</keyword>
<protein>
    <submittedName>
        <fullName evidence="2">Carboxylate--amine ligase</fullName>
    </submittedName>
</protein>
<gene>
    <name evidence="2" type="ORF">CGL51_03075</name>
    <name evidence="3" type="ORF">CGL52_09260</name>
</gene>
<dbReference type="OrthoDB" id="35908at2157"/>
<feature type="coiled-coil region" evidence="1">
    <location>
        <begin position="203"/>
        <end position="234"/>
    </location>
</feature>
<evidence type="ECO:0000313" key="5">
    <source>
        <dbReference type="Proteomes" id="UP000257123"/>
    </source>
</evidence>
<keyword evidence="1" id="KW-0175">Coiled coil</keyword>
<evidence type="ECO:0000256" key="1">
    <source>
        <dbReference type="SAM" id="Coils"/>
    </source>
</evidence>
<dbReference type="Gene3D" id="3.40.50.10900">
    <property type="entry name" value="PAC-like subunit"/>
    <property type="match status" value="1"/>
</dbReference>
<dbReference type="RefSeq" id="WP_116420648.1">
    <property type="nucleotide sequence ID" value="NZ_NMUE01000006.1"/>
</dbReference>
<evidence type="ECO:0000313" key="2">
    <source>
        <dbReference type="EMBL" id="RFA97441.1"/>
    </source>
</evidence>
<dbReference type="EMBL" id="NMUE01000006">
    <property type="protein sequence ID" value="RFA97441.1"/>
    <property type="molecule type" value="Genomic_DNA"/>
</dbReference>
<dbReference type="Proteomes" id="UP000256877">
    <property type="component" value="Unassembled WGS sequence"/>
</dbReference>
<comment type="caution">
    <text evidence="2">The sequence shown here is derived from an EMBL/GenBank/DDBJ whole genome shotgun (WGS) entry which is preliminary data.</text>
</comment>
<dbReference type="PANTHER" id="PTHR35610">
    <property type="entry name" value="3-ISOPROPYLMALATE DEHYDRATASE-RELATED"/>
    <property type="match status" value="1"/>
</dbReference>
<dbReference type="PANTHER" id="PTHR35610:SF3">
    <property type="entry name" value="PROTEASOME ASSEMBLY CHAPERONE FAMILY PROTEIN"/>
    <property type="match status" value="1"/>
</dbReference>
<sequence>MKIDFKIFKPVENYEIFITGFAGIGIVGHLATKYIARNCDVVGVVRYKGEPPIVSIEGERLLLQNEIFSCGGVVGVVNNYGIHEAAMYDYTRALASWVVANEFKTAVLFGGLDGRLRRGDDLLRIVYTSAYKKMGLPTGEAKVLEQGLQIVGPLAYLTSFFEELHFPALVILPYADVTRPADPYAASVAVDFFSRLFNFPVDTSGLRQMAEELEREIEEVRRRLEEQSKREESSKLYI</sequence>
<dbReference type="AlphaFoldDB" id="A0A371R1L7"/>
<accession>A0A371R1L7</accession>